<dbReference type="Gene3D" id="3.20.20.80">
    <property type="entry name" value="Glycosidases"/>
    <property type="match status" value="1"/>
</dbReference>
<dbReference type="InterPro" id="IPR051563">
    <property type="entry name" value="Glycosyl_Hydrolase_51"/>
</dbReference>
<reference evidence="1 2" key="1">
    <citation type="journal article" date="2019" name="Nat. Ecol. Evol.">
        <title>Megaphylogeny resolves global patterns of mushroom evolution.</title>
        <authorList>
            <person name="Varga T."/>
            <person name="Krizsan K."/>
            <person name="Foldi C."/>
            <person name="Dima B."/>
            <person name="Sanchez-Garcia M."/>
            <person name="Sanchez-Ramirez S."/>
            <person name="Szollosi G.J."/>
            <person name="Szarkandi J.G."/>
            <person name="Papp V."/>
            <person name="Albert L."/>
            <person name="Andreopoulos W."/>
            <person name="Angelini C."/>
            <person name="Antonin V."/>
            <person name="Barry K.W."/>
            <person name="Bougher N.L."/>
            <person name="Buchanan P."/>
            <person name="Buyck B."/>
            <person name="Bense V."/>
            <person name="Catcheside P."/>
            <person name="Chovatia M."/>
            <person name="Cooper J."/>
            <person name="Damon W."/>
            <person name="Desjardin D."/>
            <person name="Finy P."/>
            <person name="Geml J."/>
            <person name="Haridas S."/>
            <person name="Hughes K."/>
            <person name="Justo A."/>
            <person name="Karasinski D."/>
            <person name="Kautmanova I."/>
            <person name="Kiss B."/>
            <person name="Kocsube S."/>
            <person name="Kotiranta H."/>
            <person name="LaButti K.M."/>
            <person name="Lechner B.E."/>
            <person name="Liimatainen K."/>
            <person name="Lipzen A."/>
            <person name="Lukacs Z."/>
            <person name="Mihaltcheva S."/>
            <person name="Morgado L.N."/>
            <person name="Niskanen T."/>
            <person name="Noordeloos M.E."/>
            <person name="Ohm R.A."/>
            <person name="Ortiz-Santana B."/>
            <person name="Ovrebo C."/>
            <person name="Racz N."/>
            <person name="Riley R."/>
            <person name="Savchenko A."/>
            <person name="Shiryaev A."/>
            <person name="Soop K."/>
            <person name="Spirin V."/>
            <person name="Szebenyi C."/>
            <person name="Tomsovsky M."/>
            <person name="Tulloss R.E."/>
            <person name="Uehling J."/>
            <person name="Grigoriev I.V."/>
            <person name="Vagvolgyi C."/>
            <person name="Papp T."/>
            <person name="Martin F.M."/>
            <person name="Miettinen O."/>
            <person name="Hibbett D.S."/>
            <person name="Nagy L.G."/>
        </authorList>
    </citation>
    <scope>NUCLEOTIDE SEQUENCE [LARGE SCALE GENOMIC DNA]</scope>
    <source>
        <strain evidence="1 2">CBS 962.96</strain>
    </source>
</reference>
<dbReference type="PANTHER" id="PTHR31776">
    <property type="entry name" value="ALPHA-L-ARABINOFURANOSIDASE 1"/>
    <property type="match status" value="1"/>
</dbReference>
<dbReference type="Gene3D" id="2.60.120.260">
    <property type="entry name" value="Galactose-binding domain-like"/>
    <property type="match status" value="1"/>
</dbReference>
<dbReference type="PANTHER" id="PTHR31776:SF0">
    <property type="entry name" value="ALPHA-L-ARABINOFURANOSIDASE 1"/>
    <property type="match status" value="1"/>
</dbReference>
<proteinExistence type="predicted"/>
<name>A0A4S8KK14_DENBC</name>
<organism evidence="1 2">
    <name type="scientific">Dendrothele bispora (strain CBS 962.96)</name>
    <dbReference type="NCBI Taxonomy" id="1314807"/>
    <lineage>
        <taxon>Eukaryota</taxon>
        <taxon>Fungi</taxon>
        <taxon>Dikarya</taxon>
        <taxon>Basidiomycota</taxon>
        <taxon>Agaricomycotina</taxon>
        <taxon>Agaricomycetes</taxon>
        <taxon>Agaricomycetidae</taxon>
        <taxon>Agaricales</taxon>
        <taxon>Agaricales incertae sedis</taxon>
        <taxon>Dendrothele</taxon>
    </lineage>
</organism>
<evidence type="ECO:0000313" key="1">
    <source>
        <dbReference type="EMBL" id="THU75846.1"/>
    </source>
</evidence>
<keyword evidence="2" id="KW-1185">Reference proteome</keyword>
<dbReference type="EMBL" id="ML181449">
    <property type="protein sequence ID" value="THU75846.1"/>
    <property type="molecule type" value="Genomic_DNA"/>
</dbReference>
<gene>
    <name evidence="1" type="ORF">K435DRAFT_824679</name>
</gene>
<dbReference type="OrthoDB" id="406864at2759"/>
<sequence>MGHSQALQSGDGGLYGERSSAALNAWSAVNRAQISVIADNPRISNALPNALKVTIPSGTSGQSGVANSGYWGIKVNSAWTYTASFYYRFPAATSLRGGATASLQASNGQTLGPTTVAISGAQTTWTQVTAKITPTSSPSALNKFVVSVDGAATSGQTINFGLFSLFPPTFNNRANGMRQDITRTLAGMKPGIFRLPGGNNLDAKETEYATMF</sequence>
<protein>
    <recommendedName>
        <fullName evidence="3">CBM6 domain-containing protein</fullName>
    </recommendedName>
</protein>
<evidence type="ECO:0000313" key="2">
    <source>
        <dbReference type="Proteomes" id="UP000297245"/>
    </source>
</evidence>
<dbReference type="Proteomes" id="UP000297245">
    <property type="component" value="Unassembled WGS sequence"/>
</dbReference>
<dbReference type="SUPFAM" id="SSF51445">
    <property type="entry name" value="(Trans)glycosidases"/>
    <property type="match status" value="1"/>
</dbReference>
<evidence type="ECO:0008006" key="3">
    <source>
        <dbReference type="Google" id="ProtNLM"/>
    </source>
</evidence>
<dbReference type="AlphaFoldDB" id="A0A4S8KK14"/>
<dbReference type="GO" id="GO:0046556">
    <property type="term" value="F:alpha-L-arabinofuranosidase activity"/>
    <property type="evidence" value="ECO:0007669"/>
    <property type="project" value="TreeGrafter"/>
</dbReference>
<accession>A0A4S8KK14</accession>
<dbReference type="InterPro" id="IPR017853">
    <property type="entry name" value="GH"/>
</dbReference>